<evidence type="ECO:0000313" key="2">
    <source>
        <dbReference type="Proteomes" id="UP000266778"/>
    </source>
</evidence>
<sequence length="125" mass="14094">MRLFKTVISVGVLALFSTASFADAWQEREILSRVREQLIRVNKLLDEAENAGVNNQSRLRMEYRSIRADLNTVEDGILQYLAAPMDPAAIVPLDGGYTDYQRAHALPRPDANLSRERASPMGYKK</sequence>
<dbReference type="Pfam" id="PF09686">
    <property type="entry name" value="Plasmid_RAQPRD"/>
    <property type="match status" value="1"/>
</dbReference>
<reference evidence="1 2" key="1">
    <citation type="submission" date="2019-04" db="EMBL/GenBank/DDBJ databases">
        <title>Novel transposon Tn6433 variants accelerate the dissemination of tet(E) in Aeromonas under oxytetracycline stresses.</title>
        <authorList>
            <person name="Shi Y."/>
            <person name="Tian Z."/>
            <person name="Zhang Y."/>
            <person name="Zhang H."/>
            <person name="Yang M."/>
        </authorList>
    </citation>
    <scope>NUCLEOTIDE SEQUENCE [LARGE SCALE GENOMIC DNA]</scope>
    <source>
        <strain evidence="1 2">T25-39</strain>
        <plasmid evidence="2">paeca1-b</plasmid>
    </source>
</reference>
<dbReference type="InterPro" id="IPR019110">
    <property type="entry name" value="Uncharacterised_RAQPRD"/>
</dbReference>
<accession>A0A7D5YU53</accession>
<gene>
    <name evidence="1" type="ORF">C1C91_22945</name>
</gene>
<dbReference type="Proteomes" id="UP000266778">
    <property type="component" value="Plasmid pAeca1-b"/>
</dbReference>
<proteinExistence type="predicted"/>
<name>A0A7D5YU53_AERCA</name>
<keyword evidence="1" id="KW-0614">Plasmid</keyword>
<evidence type="ECO:0000313" key="1">
    <source>
        <dbReference type="EMBL" id="QLI60304.1"/>
    </source>
</evidence>
<organism evidence="1 2">
    <name type="scientific">Aeromonas caviae</name>
    <name type="common">Aeromonas punctata</name>
    <dbReference type="NCBI Taxonomy" id="648"/>
    <lineage>
        <taxon>Bacteria</taxon>
        <taxon>Pseudomonadati</taxon>
        <taxon>Pseudomonadota</taxon>
        <taxon>Gammaproteobacteria</taxon>
        <taxon>Aeromonadales</taxon>
        <taxon>Aeromonadaceae</taxon>
        <taxon>Aeromonas</taxon>
    </lineage>
</organism>
<geneLocation type="plasmid" evidence="2">
    <name>paeca1-b</name>
</geneLocation>
<dbReference type="EMBL" id="CP039627">
    <property type="protein sequence ID" value="QLI60304.1"/>
    <property type="molecule type" value="Genomic_DNA"/>
</dbReference>
<protein>
    <submittedName>
        <fullName evidence="1">Uncharacterized protein</fullName>
    </submittedName>
</protein>
<dbReference type="AlphaFoldDB" id="A0A7D5YU53"/>